<dbReference type="Gene3D" id="3.40.50.10330">
    <property type="entry name" value="Probable inorganic polyphosphate/atp-NAD kinase, domain 1"/>
    <property type="match status" value="1"/>
</dbReference>
<keyword evidence="2 6" id="KW-0418">Kinase</keyword>
<sequence>MIKKEPEMKKAYLIKGLPDSEIAPEISEYIEKKFKIVRDPASAKFLIVFGGDGTMLKNIRLYRELNLPFFGLNYGHVGFLLNAPTTATLDDLLHNRLTVISSQMLQAVLYDKNGEKIGTEFAFNDFYFEKSTLATAKIRVSVNSKVRFDPLICDGAIVASAAGSTAYNAAAGGIILPIGDNSMVLTGICPAVFHRWRSIQLDAESKIILEAMDFNKRPVRFLVDKMEIENVVKAEIGYSDKTVRLLFANSQDFREKRLEFIF</sequence>
<keyword evidence="6" id="KW-0963">Cytoplasm</keyword>
<dbReference type="GO" id="GO:0046872">
    <property type="term" value="F:metal ion binding"/>
    <property type="evidence" value="ECO:0007669"/>
    <property type="project" value="UniProtKB-UniRule"/>
</dbReference>
<dbReference type="Pfam" id="PF01513">
    <property type="entry name" value="NAD_kinase"/>
    <property type="match status" value="1"/>
</dbReference>
<dbReference type="InterPro" id="IPR017437">
    <property type="entry name" value="ATP-NAD_kinase_PpnK-typ_C"/>
</dbReference>
<dbReference type="Pfam" id="PF20143">
    <property type="entry name" value="NAD_kinase_C"/>
    <property type="match status" value="1"/>
</dbReference>
<comment type="caution">
    <text evidence="7">The sequence shown here is derived from an EMBL/GenBank/DDBJ whole genome shotgun (WGS) entry which is preliminary data.</text>
</comment>
<feature type="binding site" evidence="6">
    <location>
        <position position="57"/>
    </location>
    <ligand>
        <name>NAD(+)</name>
        <dbReference type="ChEBI" id="CHEBI:57540"/>
    </ligand>
</feature>
<dbReference type="EC" id="2.7.1.23" evidence="6"/>
<dbReference type="InterPro" id="IPR002504">
    <property type="entry name" value="NADK"/>
</dbReference>
<evidence type="ECO:0000256" key="4">
    <source>
        <dbReference type="ARBA" id="ARBA00023027"/>
    </source>
</evidence>
<evidence type="ECO:0000256" key="3">
    <source>
        <dbReference type="ARBA" id="ARBA00022857"/>
    </source>
</evidence>
<dbReference type="PANTHER" id="PTHR20275">
    <property type="entry name" value="NAD KINASE"/>
    <property type="match status" value="1"/>
</dbReference>
<comment type="cofactor">
    <cofactor evidence="6">
        <name>a divalent metal cation</name>
        <dbReference type="ChEBI" id="CHEBI:60240"/>
    </cofactor>
</comment>
<dbReference type="EMBL" id="PCVN01000034">
    <property type="protein sequence ID" value="PIQ74600.1"/>
    <property type="molecule type" value="Genomic_DNA"/>
</dbReference>
<dbReference type="InterPro" id="IPR017438">
    <property type="entry name" value="ATP-NAD_kinase_N"/>
</dbReference>
<keyword evidence="3 6" id="KW-0521">NADP</keyword>
<feature type="binding site" evidence="6">
    <location>
        <position position="162"/>
    </location>
    <ligand>
        <name>NAD(+)</name>
        <dbReference type="ChEBI" id="CHEBI:57540"/>
    </ligand>
</feature>
<dbReference type="GO" id="GO:0019674">
    <property type="term" value="P:NAD+ metabolic process"/>
    <property type="evidence" value="ECO:0007669"/>
    <property type="project" value="InterPro"/>
</dbReference>
<comment type="similarity">
    <text evidence="6">Belongs to the NAD kinase family.</text>
</comment>
<dbReference type="GO" id="GO:0006741">
    <property type="term" value="P:NADP+ biosynthetic process"/>
    <property type="evidence" value="ECO:0007669"/>
    <property type="project" value="UniProtKB-UniRule"/>
</dbReference>
<accession>A0A2H0KR14</accession>
<keyword evidence="6" id="KW-0067">ATP-binding</keyword>
<dbReference type="GO" id="GO:0005524">
    <property type="term" value="F:ATP binding"/>
    <property type="evidence" value="ECO:0007669"/>
    <property type="project" value="UniProtKB-KW"/>
</dbReference>
<dbReference type="AlphaFoldDB" id="A0A2H0KR14"/>
<feature type="binding site" evidence="6">
    <location>
        <begin position="124"/>
        <end position="125"/>
    </location>
    <ligand>
        <name>NAD(+)</name>
        <dbReference type="ChEBI" id="CHEBI:57540"/>
    </ligand>
</feature>
<evidence type="ECO:0000313" key="8">
    <source>
        <dbReference type="Proteomes" id="UP000231550"/>
    </source>
</evidence>
<dbReference type="PANTHER" id="PTHR20275:SF0">
    <property type="entry name" value="NAD KINASE"/>
    <property type="match status" value="1"/>
</dbReference>
<dbReference type="Gene3D" id="2.60.200.30">
    <property type="entry name" value="Probable inorganic polyphosphate/atp-NAD kinase, domain 2"/>
    <property type="match status" value="1"/>
</dbReference>
<protein>
    <recommendedName>
        <fullName evidence="6">NAD kinase</fullName>
        <ecNumber evidence="6">2.7.1.23</ecNumber>
    </recommendedName>
    <alternativeName>
        <fullName evidence="6">ATP-dependent NAD kinase</fullName>
    </alternativeName>
</protein>
<dbReference type="InterPro" id="IPR016064">
    <property type="entry name" value="NAD/diacylglycerol_kinase_sf"/>
</dbReference>
<evidence type="ECO:0000256" key="5">
    <source>
        <dbReference type="ARBA" id="ARBA00047925"/>
    </source>
</evidence>
<dbReference type="GO" id="GO:0003951">
    <property type="term" value="F:NAD+ kinase activity"/>
    <property type="evidence" value="ECO:0007669"/>
    <property type="project" value="UniProtKB-UniRule"/>
</dbReference>
<feature type="binding site" evidence="6">
    <location>
        <position position="154"/>
    </location>
    <ligand>
        <name>NAD(+)</name>
        <dbReference type="ChEBI" id="CHEBI:57540"/>
    </ligand>
</feature>
<evidence type="ECO:0000256" key="1">
    <source>
        <dbReference type="ARBA" id="ARBA00022679"/>
    </source>
</evidence>
<keyword evidence="1 6" id="KW-0808">Transferase</keyword>
<name>A0A2H0KR14_9BACT</name>
<dbReference type="GO" id="GO:0051287">
    <property type="term" value="F:NAD binding"/>
    <property type="evidence" value="ECO:0007669"/>
    <property type="project" value="UniProtKB-ARBA"/>
</dbReference>
<feature type="active site" description="Proton acceptor" evidence="6">
    <location>
        <position position="52"/>
    </location>
</feature>
<keyword evidence="4 6" id="KW-0520">NAD</keyword>
<feature type="binding site" evidence="6">
    <location>
        <begin position="52"/>
        <end position="53"/>
    </location>
    <ligand>
        <name>NAD(+)</name>
        <dbReference type="ChEBI" id="CHEBI:57540"/>
    </ligand>
</feature>
<comment type="catalytic activity">
    <reaction evidence="5 6">
        <text>NAD(+) + ATP = ADP + NADP(+) + H(+)</text>
        <dbReference type="Rhea" id="RHEA:18629"/>
        <dbReference type="ChEBI" id="CHEBI:15378"/>
        <dbReference type="ChEBI" id="CHEBI:30616"/>
        <dbReference type="ChEBI" id="CHEBI:57540"/>
        <dbReference type="ChEBI" id="CHEBI:58349"/>
        <dbReference type="ChEBI" id="CHEBI:456216"/>
        <dbReference type="EC" id="2.7.1.23"/>
    </reaction>
</comment>
<keyword evidence="6" id="KW-0547">Nucleotide-binding</keyword>
<evidence type="ECO:0000256" key="6">
    <source>
        <dbReference type="HAMAP-Rule" id="MF_00361"/>
    </source>
</evidence>
<dbReference type="SUPFAM" id="SSF111331">
    <property type="entry name" value="NAD kinase/diacylglycerol kinase-like"/>
    <property type="match status" value="1"/>
</dbReference>
<dbReference type="GO" id="GO:0005737">
    <property type="term" value="C:cytoplasm"/>
    <property type="evidence" value="ECO:0007669"/>
    <property type="project" value="UniProtKB-SubCell"/>
</dbReference>
<organism evidence="7 8">
    <name type="scientific">Candidatus Portnoybacteria bacterium CG11_big_fil_rev_8_21_14_0_20_44_10</name>
    <dbReference type="NCBI Taxonomy" id="1974818"/>
    <lineage>
        <taxon>Bacteria</taxon>
        <taxon>Candidatus Portnoyibacteriota</taxon>
    </lineage>
</organism>
<reference evidence="7 8" key="1">
    <citation type="submission" date="2017-09" db="EMBL/GenBank/DDBJ databases">
        <title>Depth-based differentiation of microbial function through sediment-hosted aquifers and enrichment of novel symbionts in the deep terrestrial subsurface.</title>
        <authorList>
            <person name="Probst A.J."/>
            <person name="Ladd B."/>
            <person name="Jarett J.K."/>
            <person name="Geller-Mcgrath D.E."/>
            <person name="Sieber C.M."/>
            <person name="Emerson J.B."/>
            <person name="Anantharaman K."/>
            <person name="Thomas B.C."/>
            <person name="Malmstrom R."/>
            <person name="Stieglmeier M."/>
            <person name="Klingl A."/>
            <person name="Woyke T."/>
            <person name="Ryan C.M."/>
            <person name="Banfield J.F."/>
        </authorList>
    </citation>
    <scope>NUCLEOTIDE SEQUENCE [LARGE SCALE GENOMIC DNA]</scope>
    <source>
        <strain evidence="7">CG11_big_fil_rev_8_21_14_0_20_44_10</strain>
    </source>
</reference>
<gene>
    <name evidence="6" type="primary">nadK</name>
    <name evidence="7" type="ORF">COV85_01265</name>
</gene>
<evidence type="ECO:0000256" key="2">
    <source>
        <dbReference type="ARBA" id="ARBA00022777"/>
    </source>
</evidence>
<proteinExistence type="inferred from homology"/>
<comment type="subcellular location">
    <subcellularLocation>
        <location evidence="6">Cytoplasm</location>
    </subcellularLocation>
</comment>
<comment type="function">
    <text evidence="6">Involved in the regulation of the intracellular balance of NAD and NADP, and is a key enzyme in the biosynthesis of NADP. Catalyzes specifically the phosphorylation on 2'-hydroxyl of the adenosine moiety of NAD to yield NADP.</text>
</comment>
<dbReference type="Proteomes" id="UP000231550">
    <property type="component" value="Unassembled WGS sequence"/>
</dbReference>
<dbReference type="HAMAP" id="MF_00361">
    <property type="entry name" value="NAD_kinase"/>
    <property type="match status" value="1"/>
</dbReference>
<evidence type="ECO:0000313" key="7">
    <source>
        <dbReference type="EMBL" id="PIQ74600.1"/>
    </source>
</evidence>
<comment type="caution">
    <text evidence="6">Lacks conserved residue(s) required for the propagation of feature annotation.</text>
</comment>